<protein>
    <submittedName>
        <fullName evidence="2">Zinc-ribbon domain-containing protein</fullName>
    </submittedName>
</protein>
<dbReference type="RefSeq" id="WP_089317943.1">
    <property type="nucleotide sequence ID" value="NZ_PVZE01000003.1"/>
</dbReference>
<dbReference type="Proteomes" id="UP000198432">
    <property type="component" value="Unassembled WGS sequence"/>
</dbReference>
<sequence length="70" mass="7821">MASEDTNEQLITCPNCKRLVPASDKRCPYCGEYLPQPEKEWKFNFSDLTAGEIFLIVLGTIMLLVGLVAV</sequence>
<evidence type="ECO:0000256" key="1">
    <source>
        <dbReference type="SAM" id="Phobius"/>
    </source>
</evidence>
<gene>
    <name evidence="2" type="ORF">SAMN06296052_10350</name>
</gene>
<keyword evidence="1" id="KW-0812">Transmembrane</keyword>
<name>A0A239CGI6_9BACT</name>
<dbReference type="EMBL" id="FZOQ01000003">
    <property type="protein sequence ID" value="SNS19297.1"/>
    <property type="molecule type" value="Genomic_DNA"/>
</dbReference>
<evidence type="ECO:0000313" key="3">
    <source>
        <dbReference type="Proteomes" id="UP000198432"/>
    </source>
</evidence>
<keyword evidence="1" id="KW-1133">Transmembrane helix</keyword>
<proteinExistence type="predicted"/>
<keyword evidence="3" id="KW-1185">Reference proteome</keyword>
<accession>A0A239CGI6</accession>
<feature type="transmembrane region" description="Helical" evidence="1">
    <location>
        <begin position="48"/>
        <end position="69"/>
    </location>
</feature>
<keyword evidence="1" id="KW-0472">Membrane</keyword>
<organism evidence="2 3">
    <name type="scientific">Pontibacter ummariensis</name>
    <dbReference type="NCBI Taxonomy" id="1610492"/>
    <lineage>
        <taxon>Bacteria</taxon>
        <taxon>Pseudomonadati</taxon>
        <taxon>Bacteroidota</taxon>
        <taxon>Cytophagia</taxon>
        <taxon>Cytophagales</taxon>
        <taxon>Hymenobacteraceae</taxon>
        <taxon>Pontibacter</taxon>
    </lineage>
</organism>
<dbReference type="AlphaFoldDB" id="A0A239CGI6"/>
<evidence type="ECO:0000313" key="2">
    <source>
        <dbReference type="EMBL" id="SNS19297.1"/>
    </source>
</evidence>
<reference evidence="3" key="1">
    <citation type="submission" date="2017-06" db="EMBL/GenBank/DDBJ databases">
        <authorList>
            <person name="Varghese N."/>
            <person name="Submissions S."/>
        </authorList>
    </citation>
    <scope>NUCLEOTIDE SEQUENCE [LARGE SCALE GENOMIC DNA]</scope>
    <source>
        <strain evidence="3">NKM1</strain>
    </source>
</reference>